<reference evidence="4" key="1">
    <citation type="journal article" date="2020" name="Stud. Mycol.">
        <title>101 Dothideomycetes genomes: a test case for predicting lifestyles and emergence of pathogens.</title>
        <authorList>
            <person name="Haridas S."/>
            <person name="Albert R."/>
            <person name="Binder M."/>
            <person name="Bloem J."/>
            <person name="Labutti K."/>
            <person name="Salamov A."/>
            <person name="Andreopoulos B."/>
            <person name="Baker S."/>
            <person name="Barry K."/>
            <person name="Bills G."/>
            <person name="Bluhm B."/>
            <person name="Cannon C."/>
            <person name="Castanera R."/>
            <person name="Culley D."/>
            <person name="Daum C."/>
            <person name="Ezra D."/>
            <person name="Gonzalez J."/>
            <person name="Henrissat B."/>
            <person name="Kuo A."/>
            <person name="Liang C."/>
            <person name="Lipzen A."/>
            <person name="Lutzoni F."/>
            <person name="Magnuson J."/>
            <person name="Mondo S."/>
            <person name="Nolan M."/>
            <person name="Ohm R."/>
            <person name="Pangilinan J."/>
            <person name="Park H.-J."/>
            <person name="Ramirez L."/>
            <person name="Alfaro M."/>
            <person name="Sun H."/>
            <person name="Tritt A."/>
            <person name="Yoshinaga Y."/>
            <person name="Zwiers L.-H."/>
            <person name="Turgeon B."/>
            <person name="Goodwin S."/>
            <person name="Spatafora J."/>
            <person name="Crous P."/>
            <person name="Grigoriev I."/>
        </authorList>
    </citation>
    <scope>NUCLEOTIDE SEQUENCE</scope>
    <source>
        <strain evidence="4">CBS 121739</strain>
    </source>
</reference>
<sequence>MASNAWLDDLSEDWIPQPRSSSSTAPSSPLPNSTTHNAVDLPTQNRSRIPRLRTSSGALIAKKTSTPSSKCPTGAIRRKSALAERSLSEDNIQLEPSSDLTDTNADQNRQASRSYSAASISSVLRNGTVEQKSVTRPLGRSGKLQDTPEWRRRLLKGEMGYGDQKDLFSPMGIEKIFDPTKSAEKALPVTRRRPDYFNSSAIPSSPPPWPSRPSKPQRPTAVQLAQSNEECEHESSGHILEGEIEKEDFTHDVHEAIGEQSLSELMQKVGRKELPSLLDSGISSTASGDIELRNEEFSPVYLSKNNTIDDRLQHGGFENANSQLTDSLGQLQSDRIEFEATHSDAARYQESMEGSSLAKIQNMTLPEDLPVGTPEVAKALGNFVTTRRGGYSADGSFARRPLSSTPPLSNTNSRMEESRQLTTALAQTPRPSSGKTSVQKSVPPRAPSPPSTVCSPRRDSQRDDPSANQSRTSGSPLKLFGDHDTFTANRLHRRLSQLELGADSRGPQQSLHASLPKLGVPSRLTSVEEMSFSREDATSPDMSTKAARSHFESRLTSFGTGVLEGYEFPGEISIMSESYQDDLDDSHSSSPSATVAPPGSQPQFRFRLDGSFTHGSNAQGKRIISQGSSRVDTTSMKQLRQLRSPKLRSCVLEQVEHLVGHKEDNRNTDGKRPPTSPAKNPTPKRRRTLHNAELPEVSDAVTEGVLEKSAVIQSVIGKRKDARRGLENNVADPNILAKRHILRPRNPTPSQKRRDEIQAEVLEATEAFLQSSPTQLQAICEDIDASELQGSGSDQITAVAVANEVASFTLNVQAANDNCRKRSVTTQDFLDEAMQIMEFIRTKGRPMSGLGSLEESESEHAGDDGTELKMPGSPLTFSRPASRNGPQGAWRNPQAHVYDQHTLSHLRRYKEGSSEFMPASIQSFQNQGNNSNTTQENTLENIQQGNIRIREPLKSQGAHESGVLTQNSQSFQNTVPSYDSSAGGRSVATTTSKRSEMVATLAPQAVAHLIPEEVAGMTYDRERGVWVKKRTHATERPSEVSIESEEDPFKNIPDLTVDEIREIQNVSGSRPDDLRFLSGVSGKDFIHSSTEDASQEESRVQTIRAVHVALSASSSTVNSKPVFFSSSTDPIETRATSWSEQEMINQARKQAGALPMDPTYNVRTEDFEHEIRIDEGRNESPRRMNGQRLRDVTITFTSPVVSQIPTNSYLAPESERRNRFGLSQHYKQASAQTLTRKSFNHIQRQCEPMPAEDGYSEVSFLADRSDPRRTLFSLNVSNTLARRQHALMPPPSSPSRADVTFLLSDLPEFSLNQVDERELPDRMIVQRGGKAVVEDRFAQGTAELVKALQDVEPEEPFWEDLRAVNLAGKGLPNLHRLDAFCWSLEDVDVSDNAINHLNGVPRTVRRFCIRNNCLSGLSSWGHLTNLQCLDVSGNDIDNLKGLSSLFHLRELIVDDNRIENLDGILNLDGLIKLSARRNRITSVDLESSNLKCLAELDLSVNQIQHVRGLESVPRLRHLNLDDNKLVTLPCDIEDARPCTVLKSLSICRNQLKSLIVEGIFPHLKCLYADGNRLSRVEGVERLQYLQSFSLRSQRPHTICAPSSTSPTASINLLSPPPDLSALALSANIIPVLDMPSPFLMLQRLELSSCGLNALPSTFSKTVPNVRYLNVNTNGLKDLSPLLNTKALAELHVAGNRLSRLRKTMAVLARLSHLRTLDLRNNPITVGFYPTSIETHLVTTKSMALDQPVNMEPFVLPNADAESEASHRLRLDEDTRLRRRVYDMLLGNSCTKLAVLDGLRFDAGAALAKDEVFERLRLLGVLKRSMKAEDDSSD</sequence>
<dbReference type="EMBL" id="ML996566">
    <property type="protein sequence ID" value="KAF2761662.1"/>
    <property type="molecule type" value="Genomic_DNA"/>
</dbReference>
<feature type="region of interest" description="Disordered" evidence="3">
    <location>
        <begin position="389"/>
        <end position="482"/>
    </location>
</feature>
<organism evidence="4 5">
    <name type="scientific">Pseudovirgaria hyperparasitica</name>
    <dbReference type="NCBI Taxonomy" id="470096"/>
    <lineage>
        <taxon>Eukaryota</taxon>
        <taxon>Fungi</taxon>
        <taxon>Dikarya</taxon>
        <taxon>Ascomycota</taxon>
        <taxon>Pezizomycotina</taxon>
        <taxon>Dothideomycetes</taxon>
        <taxon>Dothideomycetes incertae sedis</taxon>
        <taxon>Acrospermales</taxon>
        <taxon>Acrospermaceae</taxon>
        <taxon>Pseudovirgaria</taxon>
    </lineage>
</organism>
<proteinExistence type="predicted"/>
<feature type="compositionally biased region" description="Pro residues" evidence="3">
    <location>
        <begin position="204"/>
        <end position="213"/>
    </location>
</feature>
<feature type="compositionally biased region" description="Basic and acidic residues" evidence="3">
    <location>
        <begin position="858"/>
        <end position="867"/>
    </location>
</feature>
<dbReference type="InterPro" id="IPR032675">
    <property type="entry name" value="LRR_dom_sf"/>
</dbReference>
<name>A0A6A6WFR0_9PEZI</name>
<feature type="compositionally biased region" description="Polar residues" evidence="3">
    <location>
        <begin position="89"/>
        <end position="110"/>
    </location>
</feature>
<evidence type="ECO:0000256" key="1">
    <source>
        <dbReference type="ARBA" id="ARBA00022614"/>
    </source>
</evidence>
<dbReference type="GO" id="GO:1902412">
    <property type="term" value="P:regulation of mitotic cytokinesis"/>
    <property type="evidence" value="ECO:0007669"/>
    <property type="project" value="TreeGrafter"/>
</dbReference>
<feature type="compositionally biased region" description="Polar residues" evidence="3">
    <location>
        <begin position="42"/>
        <end position="71"/>
    </location>
</feature>
<feature type="compositionally biased region" description="Polar residues" evidence="3">
    <location>
        <begin position="420"/>
        <end position="440"/>
    </location>
</feature>
<gene>
    <name evidence="4" type="ORF">EJ05DRAFT_507305</name>
</gene>
<feature type="compositionally biased region" description="Low complexity" evidence="3">
    <location>
        <begin position="16"/>
        <end position="35"/>
    </location>
</feature>
<evidence type="ECO:0000256" key="2">
    <source>
        <dbReference type="ARBA" id="ARBA00022737"/>
    </source>
</evidence>
<dbReference type="SMART" id="SM00365">
    <property type="entry name" value="LRR_SD22"/>
    <property type="match status" value="5"/>
</dbReference>
<keyword evidence="1" id="KW-0433">Leucine-rich repeat</keyword>
<dbReference type="SUPFAM" id="SSF52058">
    <property type="entry name" value="L domain-like"/>
    <property type="match status" value="2"/>
</dbReference>
<dbReference type="PANTHER" id="PTHR47566:SF1">
    <property type="entry name" value="PROTEIN NUD1"/>
    <property type="match status" value="1"/>
</dbReference>
<evidence type="ECO:0008006" key="6">
    <source>
        <dbReference type="Google" id="ProtNLM"/>
    </source>
</evidence>
<evidence type="ECO:0000313" key="4">
    <source>
        <dbReference type="EMBL" id="KAF2761662.1"/>
    </source>
</evidence>
<feature type="compositionally biased region" description="Basic and acidic residues" evidence="3">
    <location>
        <begin position="456"/>
        <end position="465"/>
    </location>
</feature>
<dbReference type="GO" id="GO:0035591">
    <property type="term" value="F:signaling adaptor activity"/>
    <property type="evidence" value="ECO:0007669"/>
    <property type="project" value="TreeGrafter"/>
</dbReference>
<dbReference type="GO" id="GO:0031028">
    <property type="term" value="P:septation initiation signaling"/>
    <property type="evidence" value="ECO:0007669"/>
    <property type="project" value="TreeGrafter"/>
</dbReference>
<feature type="compositionally biased region" description="Polar residues" evidence="3">
    <location>
        <begin position="875"/>
        <end position="885"/>
    </location>
</feature>
<feature type="region of interest" description="Disordered" evidence="3">
    <location>
        <begin position="845"/>
        <end position="892"/>
    </location>
</feature>
<protein>
    <recommendedName>
        <fullName evidence="6">L domain-like protein</fullName>
    </recommendedName>
</protein>
<dbReference type="SMART" id="SM00369">
    <property type="entry name" value="LRR_TYP"/>
    <property type="match status" value="8"/>
</dbReference>
<dbReference type="InterPro" id="IPR001611">
    <property type="entry name" value="Leu-rich_rpt"/>
</dbReference>
<dbReference type="OrthoDB" id="7451790at2759"/>
<feature type="compositionally biased region" description="Polar residues" evidence="3">
    <location>
        <begin position="466"/>
        <end position="475"/>
    </location>
</feature>
<dbReference type="GeneID" id="54488966"/>
<keyword evidence="5" id="KW-1185">Reference proteome</keyword>
<dbReference type="Gene3D" id="3.80.10.10">
    <property type="entry name" value="Ribonuclease Inhibitor"/>
    <property type="match status" value="2"/>
</dbReference>
<feature type="compositionally biased region" description="Polar residues" evidence="3">
    <location>
        <begin position="402"/>
        <end position="413"/>
    </location>
</feature>
<feature type="compositionally biased region" description="Basic and acidic residues" evidence="3">
    <location>
        <begin position="658"/>
        <end position="672"/>
    </location>
</feature>
<accession>A0A6A6WFR0</accession>
<dbReference type="PROSITE" id="PS51450">
    <property type="entry name" value="LRR"/>
    <property type="match status" value="4"/>
</dbReference>
<keyword evidence="2" id="KW-0677">Repeat</keyword>
<evidence type="ECO:0000256" key="3">
    <source>
        <dbReference type="SAM" id="MobiDB-lite"/>
    </source>
</evidence>
<dbReference type="InterPro" id="IPR003591">
    <property type="entry name" value="Leu-rich_rpt_typical-subtyp"/>
</dbReference>
<feature type="region of interest" description="Disordered" evidence="3">
    <location>
        <begin position="190"/>
        <end position="240"/>
    </location>
</feature>
<dbReference type="RefSeq" id="XP_033604113.1">
    <property type="nucleotide sequence ID" value="XM_033747912.1"/>
</dbReference>
<feature type="region of interest" description="Disordered" evidence="3">
    <location>
        <begin position="580"/>
        <end position="642"/>
    </location>
</feature>
<dbReference type="Pfam" id="PF13855">
    <property type="entry name" value="LRR_8"/>
    <property type="match status" value="1"/>
</dbReference>
<dbReference type="GO" id="GO:0061499">
    <property type="term" value="C:outer plaque of mitotic spindle pole body"/>
    <property type="evidence" value="ECO:0007669"/>
    <property type="project" value="TreeGrafter"/>
</dbReference>
<dbReference type="PANTHER" id="PTHR47566">
    <property type="match status" value="1"/>
</dbReference>
<feature type="region of interest" description="Disordered" evidence="3">
    <location>
        <begin position="658"/>
        <end position="692"/>
    </location>
</feature>
<evidence type="ECO:0000313" key="5">
    <source>
        <dbReference type="Proteomes" id="UP000799437"/>
    </source>
</evidence>
<dbReference type="InterPro" id="IPR052574">
    <property type="entry name" value="CDIRP"/>
</dbReference>
<feature type="compositionally biased region" description="Polar residues" evidence="3">
    <location>
        <begin position="613"/>
        <end position="638"/>
    </location>
</feature>
<dbReference type="Proteomes" id="UP000799437">
    <property type="component" value="Unassembled WGS sequence"/>
</dbReference>
<feature type="region of interest" description="Disordered" evidence="3">
    <location>
        <begin position="1"/>
        <end position="118"/>
    </location>
</feature>